<evidence type="ECO:0000313" key="2">
    <source>
        <dbReference type="EMBL" id="CAG8624654.1"/>
    </source>
</evidence>
<feature type="domain" description="Reverse transcriptase/retrotransposon-derived protein RNase H-like" evidence="1">
    <location>
        <begin position="4"/>
        <end position="55"/>
    </location>
</feature>
<dbReference type="SUPFAM" id="SSF56672">
    <property type="entry name" value="DNA/RNA polymerases"/>
    <property type="match status" value="1"/>
</dbReference>
<reference evidence="2" key="1">
    <citation type="submission" date="2021-06" db="EMBL/GenBank/DDBJ databases">
        <authorList>
            <person name="Kallberg Y."/>
            <person name="Tangrot J."/>
            <person name="Rosling A."/>
        </authorList>
    </citation>
    <scope>NUCLEOTIDE SEQUENCE</scope>
    <source>
        <strain evidence="2">MA453B</strain>
    </source>
</reference>
<sequence length="61" mass="7180">MFIQQKAFKELKNKLIVASILAYLDFTKLFILFKDISDIALESILSQFDIENKEKIDKKIQ</sequence>
<protein>
    <submittedName>
        <fullName evidence="2">10213_t:CDS:1</fullName>
    </submittedName>
</protein>
<evidence type="ECO:0000313" key="3">
    <source>
        <dbReference type="Proteomes" id="UP000789405"/>
    </source>
</evidence>
<dbReference type="EMBL" id="CAJVPY010004642">
    <property type="protein sequence ID" value="CAG8624654.1"/>
    <property type="molecule type" value="Genomic_DNA"/>
</dbReference>
<dbReference type="Proteomes" id="UP000789405">
    <property type="component" value="Unassembled WGS sequence"/>
</dbReference>
<dbReference type="OrthoDB" id="2204425at2759"/>
<dbReference type="AlphaFoldDB" id="A0A9N9D6G0"/>
<dbReference type="InterPro" id="IPR041577">
    <property type="entry name" value="RT_RNaseH_2"/>
</dbReference>
<proteinExistence type="predicted"/>
<keyword evidence="3" id="KW-1185">Reference proteome</keyword>
<accession>A0A9N9D6G0</accession>
<evidence type="ECO:0000259" key="1">
    <source>
        <dbReference type="Pfam" id="PF17919"/>
    </source>
</evidence>
<comment type="caution">
    <text evidence="2">The sequence shown here is derived from an EMBL/GenBank/DDBJ whole genome shotgun (WGS) entry which is preliminary data.</text>
</comment>
<dbReference type="Pfam" id="PF17919">
    <property type="entry name" value="RT_RNaseH_2"/>
    <property type="match status" value="1"/>
</dbReference>
<name>A0A9N9D6G0_9GLOM</name>
<organism evidence="2 3">
    <name type="scientific">Dentiscutata erythropus</name>
    <dbReference type="NCBI Taxonomy" id="1348616"/>
    <lineage>
        <taxon>Eukaryota</taxon>
        <taxon>Fungi</taxon>
        <taxon>Fungi incertae sedis</taxon>
        <taxon>Mucoromycota</taxon>
        <taxon>Glomeromycotina</taxon>
        <taxon>Glomeromycetes</taxon>
        <taxon>Diversisporales</taxon>
        <taxon>Gigasporaceae</taxon>
        <taxon>Dentiscutata</taxon>
    </lineage>
</organism>
<gene>
    <name evidence="2" type="ORF">DERYTH_LOCUS8823</name>
</gene>
<dbReference type="InterPro" id="IPR043502">
    <property type="entry name" value="DNA/RNA_pol_sf"/>
</dbReference>